<evidence type="ECO:0000313" key="2">
    <source>
        <dbReference type="Proteomes" id="UP000708208"/>
    </source>
</evidence>
<feature type="non-terminal residue" evidence="1">
    <location>
        <position position="1"/>
    </location>
</feature>
<reference evidence="1" key="1">
    <citation type="submission" date="2021-06" db="EMBL/GenBank/DDBJ databases">
        <authorList>
            <person name="Hodson N. C."/>
            <person name="Mongue J. A."/>
            <person name="Jaron S. K."/>
        </authorList>
    </citation>
    <scope>NUCLEOTIDE SEQUENCE</scope>
</reference>
<proteinExistence type="predicted"/>
<dbReference type="AlphaFoldDB" id="A0A8J2PAW6"/>
<comment type="caution">
    <text evidence="1">The sequence shown here is derived from an EMBL/GenBank/DDBJ whole genome shotgun (WGS) entry which is preliminary data.</text>
</comment>
<keyword evidence="2" id="KW-1185">Reference proteome</keyword>
<organism evidence="1 2">
    <name type="scientific">Allacma fusca</name>
    <dbReference type="NCBI Taxonomy" id="39272"/>
    <lineage>
        <taxon>Eukaryota</taxon>
        <taxon>Metazoa</taxon>
        <taxon>Ecdysozoa</taxon>
        <taxon>Arthropoda</taxon>
        <taxon>Hexapoda</taxon>
        <taxon>Collembola</taxon>
        <taxon>Symphypleona</taxon>
        <taxon>Sminthuridae</taxon>
        <taxon>Allacma</taxon>
    </lineage>
</organism>
<dbReference type="Proteomes" id="UP000708208">
    <property type="component" value="Unassembled WGS sequence"/>
</dbReference>
<evidence type="ECO:0000313" key="1">
    <source>
        <dbReference type="EMBL" id="CAG7730056.1"/>
    </source>
</evidence>
<name>A0A8J2PAW6_9HEXA</name>
<sequence>SKTIQPLHKEVASKARFASKTRTTTGAQIRSLSRVFSFIVIHPKTLCRAKLKNNEEQIE</sequence>
<gene>
    <name evidence="1" type="ORF">AFUS01_LOCUS18730</name>
</gene>
<dbReference type="EMBL" id="CAJVCH010188415">
    <property type="protein sequence ID" value="CAG7730056.1"/>
    <property type="molecule type" value="Genomic_DNA"/>
</dbReference>
<protein>
    <submittedName>
        <fullName evidence="1">Uncharacterized protein</fullName>
    </submittedName>
</protein>
<accession>A0A8J2PAW6</accession>